<gene>
    <name evidence="1" type="ORF">XH99_29505</name>
</gene>
<evidence type="ECO:0000313" key="2">
    <source>
        <dbReference type="Proteomes" id="UP000289546"/>
    </source>
</evidence>
<reference evidence="1 2" key="1">
    <citation type="submission" date="2015-04" db="EMBL/GenBank/DDBJ databases">
        <title>Comparative genomics of rhizobia nodulating Arachis hypogaea in China.</title>
        <authorList>
            <person name="Li Y."/>
        </authorList>
    </citation>
    <scope>NUCLEOTIDE SEQUENCE [LARGE SCALE GENOMIC DNA]</scope>
    <source>
        <strain evidence="1 2">CCBAU 51757</strain>
    </source>
</reference>
<dbReference type="EMBL" id="LBJQ01000089">
    <property type="protein sequence ID" value="RXH24200.1"/>
    <property type="molecule type" value="Genomic_DNA"/>
</dbReference>
<accession>A0A4V1L1C8</accession>
<proteinExistence type="predicted"/>
<sequence length="125" mass="13505">MRRLAAAEGADNSASVQALAELRGLRARLPAANLQRCKSDKLKSLVDPDHVNTWSTHSSGILFFGCTRGRGKGILREPSLIFDQTTSFGQDNYDMVKRPSQSHGSPEFLLAPLGVLSDVSIGADH</sequence>
<comment type="caution">
    <text evidence="1">The sequence shown here is derived from an EMBL/GenBank/DDBJ whole genome shotgun (WGS) entry which is preliminary data.</text>
</comment>
<organism evidence="1 2">
    <name type="scientific">Bradyrhizobium nanningense</name>
    <dbReference type="NCBI Taxonomy" id="1325118"/>
    <lineage>
        <taxon>Bacteria</taxon>
        <taxon>Pseudomonadati</taxon>
        <taxon>Pseudomonadota</taxon>
        <taxon>Alphaproteobacteria</taxon>
        <taxon>Hyphomicrobiales</taxon>
        <taxon>Nitrobacteraceae</taxon>
        <taxon>Bradyrhizobium</taxon>
    </lineage>
</organism>
<keyword evidence="2" id="KW-1185">Reference proteome</keyword>
<protein>
    <submittedName>
        <fullName evidence="1">Uncharacterized protein</fullName>
    </submittedName>
</protein>
<dbReference type="Proteomes" id="UP000289546">
    <property type="component" value="Unassembled WGS sequence"/>
</dbReference>
<dbReference type="AlphaFoldDB" id="A0A4V1L1C8"/>
<name>A0A4V1L1C8_9BRAD</name>
<evidence type="ECO:0000313" key="1">
    <source>
        <dbReference type="EMBL" id="RXH24200.1"/>
    </source>
</evidence>